<comment type="similarity">
    <text evidence="5">Belongs to the NAGSA dehydrogenase family. Type 1 subfamily.</text>
</comment>
<name>A0AAU8DKQ3_9ACTN</name>
<dbReference type="GO" id="GO:0051287">
    <property type="term" value="F:NAD binding"/>
    <property type="evidence" value="ECO:0007669"/>
    <property type="project" value="InterPro"/>
</dbReference>
<dbReference type="GO" id="GO:0006526">
    <property type="term" value="P:L-arginine biosynthetic process"/>
    <property type="evidence" value="ECO:0007669"/>
    <property type="project" value="UniProtKB-UniRule"/>
</dbReference>
<evidence type="ECO:0000259" key="7">
    <source>
        <dbReference type="SMART" id="SM00859"/>
    </source>
</evidence>
<dbReference type="Pfam" id="PF01118">
    <property type="entry name" value="Semialdhyde_dh"/>
    <property type="match status" value="1"/>
</dbReference>
<dbReference type="PROSITE" id="PS01224">
    <property type="entry name" value="ARGC"/>
    <property type="match status" value="1"/>
</dbReference>
<evidence type="ECO:0000256" key="5">
    <source>
        <dbReference type="HAMAP-Rule" id="MF_00150"/>
    </source>
</evidence>
<evidence type="ECO:0000256" key="2">
    <source>
        <dbReference type="ARBA" id="ARBA00022605"/>
    </source>
</evidence>
<keyword evidence="4 5" id="KW-0560">Oxidoreductase</keyword>
<dbReference type="HAMAP" id="MF_00150">
    <property type="entry name" value="ArgC_type1"/>
    <property type="match status" value="1"/>
</dbReference>
<evidence type="ECO:0000256" key="1">
    <source>
        <dbReference type="ARBA" id="ARBA00022571"/>
    </source>
</evidence>
<gene>
    <name evidence="5 8" type="primary">argC</name>
    <name evidence="8" type="ORF">ABLG96_15040</name>
</gene>
<proteinExistence type="inferred from homology"/>
<dbReference type="InterPro" id="IPR036291">
    <property type="entry name" value="NAD(P)-bd_dom_sf"/>
</dbReference>
<protein>
    <recommendedName>
        <fullName evidence="5">N-acetyl-gamma-glutamyl-phosphate reductase</fullName>
        <shortName evidence="5">AGPR</shortName>
        <ecNumber evidence="5">1.2.1.38</ecNumber>
    </recommendedName>
    <alternativeName>
        <fullName evidence="5">N-acetyl-glutamate semialdehyde dehydrogenase</fullName>
        <shortName evidence="5">NAGSA dehydrogenase</shortName>
    </alternativeName>
</protein>
<comment type="pathway">
    <text evidence="5">Amino-acid biosynthesis; L-arginine biosynthesis; N(2)-acetyl-L-ornithine from L-glutamate: step 3/4.</text>
</comment>
<organism evidence="8">
    <name type="scientific">Nakamurella sp. A5-74</name>
    <dbReference type="NCBI Taxonomy" id="3158264"/>
    <lineage>
        <taxon>Bacteria</taxon>
        <taxon>Bacillati</taxon>
        <taxon>Actinomycetota</taxon>
        <taxon>Actinomycetes</taxon>
        <taxon>Nakamurellales</taxon>
        <taxon>Nakamurellaceae</taxon>
        <taxon>Nakamurella</taxon>
    </lineage>
</organism>
<evidence type="ECO:0000313" key="8">
    <source>
        <dbReference type="EMBL" id="XCG62549.1"/>
    </source>
</evidence>
<dbReference type="GO" id="GO:0070401">
    <property type="term" value="F:NADP+ binding"/>
    <property type="evidence" value="ECO:0007669"/>
    <property type="project" value="InterPro"/>
</dbReference>
<dbReference type="AlphaFoldDB" id="A0AAU8DKQ3"/>
<dbReference type="InterPro" id="IPR058924">
    <property type="entry name" value="AGPR_dimerisation_dom"/>
</dbReference>
<dbReference type="InterPro" id="IPR023013">
    <property type="entry name" value="AGPR_AS"/>
</dbReference>
<keyword evidence="1 5" id="KW-0055">Arginine biosynthesis</keyword>
<dbReference type="Pfam" id="PF22698">
    <property type="entry name" value="Semialdhyde_dhC_1"/>
    <property type="match status" value="1"/>
</dbReference>
<dbReference type="EMBL" id="CP159218">
    <property type="protein sequence ID" value="XCG62549.1"/>
    <property type="molecule type" value="Genomic_DNA"/>
</dbReference>
<dbReference type="GO" id="GO:0003942">
    <property type="term" value="F:N-acetyl-gamma-glutamyl-phosphate reductase activity"/>
    <property type="evidence" value="ECO:0007669"/>
    <property type="project" value="UniProtKB-UniRule"/>
</dbReference>
<dbReference type="InterPro" id="IPR000706">
    <property type="entry name" value="AGPR_type-1"/>
</dbReference>
<accession>A0AAU8DKQ3</accession>
<comment type="function">
    <text evidence="5">Catalyzes the NADPH-dependent reduction of N-acetyl-5-glutamyl phosphate to yield N-acetyl-L-glutamate 5-semialdehyde.</text>
</comment>
<dbReference type="CDD" id="cd24148">
    <property type="entry name" value="AGPR_1_actinobacAGPR_like"/>
    <property type="match status" value="1"/>
</dbReference>
<dbReference type="Gene3D" id="3.40.50.720">
    <property type="entry name" value="NAD(P)-binding Rossmann-like Domain"/>
    <property type="match status" value="1"/>
</dbReference>
<dbReference type="RefSeq" id="WP_353648164.1">
    <property type="nucleotide sequence ID" value="NZ_CP159218.1"/>
</dbReference>
<dbReference type="GO" id="GO:0005737">
    <property type="term" value="C:cytoplasm"/>
    <property type="evidence" value="ECO:0007669"/>
    <property type="project" value="UniProtKB-SubCell"/>
</dbReference>
<evidence type="ECO:0000256" key="3">
    <source>
        <dbReference type="ARBA" id="ARBA00022857"/>
    </source>
</evidence>
<keyword evidence="3 5" id="KW-0521">NADP</keyword>
<feature type="domain" description="Semialdehyde dehydrogenase NAD-binding" evidence="7">
    <location>
        <begin position="4"/>
        <end position="139"/>
    </location>
</feature>
<comment type="catalytic activity">
    <reaction evidence="5">
        <text>N-acetyl-L-glutamate 5-semialdehyde + phosphate + NADP(+) = N-acetyl-L-glutamyl 5-phosphate + NADPH + H(+)</text>
        <dbReference type="Rhea" id="RHEA:21588"/>
        <dbReference type="ChEBI" id="CHEBI:15378"/>
        <dbReference type="ChEBI" id="CHEBI:29123"/>
        <dbReference type="ChEBI" id="CHEBI:43474"/>
        <dbReference type="ChEBI" id="CHEBI:57783"/>
        <dbReference type="ChEBI" id="CHEBI:57936"/>
        <dbReference type="ChEBI" id="CHEBI:58349"/>
        <dbReference type="EC" id="1.2.1.38"/>
    </reaction>
</comment>
<dbReference type="InterPro" id="IPR050085">
    <property type="entry name" value="AGPR"/>
</dbReference>
<dbReference type="PANTHER" id="PTHR32338">
    <property type="entry name" value="N-ACETYL-GAMMA-GLUTAMYL-PHOSPHATE REDUCTASE, CHLOROPLASTIC-RELATED-RELATED"/>
    <property type="match status" value="1"/>
</dbReference>
<reference evidence="8" key="1">
    <citation type="submission" date="2024-05" db="EMBL/GenBank/DDBJ databases">
        <authorList>
            <person name="Cai S.Y."/>
            <person name="Jin L.M."/>
            <person name="Li H.R."/>
        </authorList>
    </citation>
    <scope>NUCLEOTIDE SEQUENCE</scope>
    <source>
        <strain evidence="8">A5-74</strain>
    </source>
</reference>
<dbReference type="Gene3D" id="3.30.360.10">
    <property type="entry name" value="Dihydrodipicolinate Reductase, domain 2"/>
    <property type="match status" value="1"/>
</dbReference>
<sequence>MTARIAVAGATGYAGGELLRLLLAHPGVEIGALTAHSNAGSTLGEHQPHLWPLADRVLAATEVEVLLGHDVVFLALPHGQSHAIAAALESAAPDTIVIDCGADHRLVDPAQWTKFYGSDHAGTWPYGLPELPGHREALRGAKRVAVPGCYPTVGSLTIAPAIAAGLVTDQLTVVAASGTSGAGKAPKVGLLGSEVMGSASAYGLGGAHRHNPEFHQNLEPLAGHPLSISFTPVLVPMSRGILATVSAPLADPTLTAEQAHEVFSAFYADEKFVRVLPIGQFPVTAATLGANTCLIGVTVDAEAGRLVAVGAIDNLTKGTAGAAVQCLNLALGLEETLGLPMTGVAP</sequence>
<dbReference type="InterPro" id="IPR000534">
    <property type="entry name" value="Semialdehyde_DH_NAD-bd"/>
</dbReference>
<dbReference type="NCBIfam" id="TIGR01850">
    <property type="entry name" value="argC"/>
    <property type="match status" value="1"/>
</dbReference>
<dbReference type="SUPFAM" id="SSF55347">
    <property type="entry name" value="Glyceraldehyde-3-phosphate dehydrogenase-like, C-terminal domain"/>
    <property type="match status" value="1"/>
</dbReference>
<dbReference type="PANTHER" id="PTHR32338:SF10">
    <property type="entry name" value="N-ACETYL-GAMMA-GLUTAMYL-PHOSPHATE REDUCTASE, CHLOROPLASTIC-RELATED"/>
    <property type="match status" value="1"/>
</dbReference>
<keyword evidence="5" id="KW-0963">Cytoplasm</keyword>
<feature type="active site" evidence="5 6">
    <location>
        <position position="149"/>
    </location>
</feature>
<comment type="subcellular location">
    <subcellularLocation>
        <location evidence="5">Cytoplasm</location>
    </subcellularLocation>
</comment>
<keyword evidence="2 5" id="KW-0028">Amino-acid biosynthesis</keyword>
<evidence type="ECO:0000256" key="6">
    <source>
        <dbReference type="PROSITE-ProRule" id="PRU10010"/>
    </source>
</evidence>
<dbReference type="SUPFAM" id="SSF51735">
    <property type="entry name" value="NAD(P)-binding Rossmann-fold domains"/>
    <property type="match status" value="1"/>
</dbReference>
<dbReference type="SMART" id="SM00859">
    <property type="entry name" value="Semialdhyde_dh"/>
    <property type="match status" value="1"/>
</dbReference>
<dbReference type="CDD" id="cd23934">
    <property type="entry name" value="AGPR_1_C"/>
    <property type="match status" value="1"/>
</dbReference>
<evidence type="ECO:0000256" key="4">
    <source>
        <dbReference type="ARBA" id="ARBA00023002"/>
    </source>
</evidence>
<dbReference type="EC" id="1.2.1.38" evidence="5"/>